<feature type="transmembrane region" description="Helical" evidence="2">
    <location>
        <begin position="31"/>
        <end position="55"/>
    </location>
</feature>
<evidence type="ECO:0000313" key="4">
    <source>
        <dbReference type="Proteomes" id="UP001164965"/>
    </source>
</evidence>
<proteinExistence type="predicted"/>
<reference evidence="3" key="1">
    <citation type="submission" date="2022-10" db="EMBL/GenBank/DDBJ databases">
        <title>Rhodococcus sp.75.</title>
        <authorList>
            <person name="Sun M."/>
        </authorList>
    </citation>
    <scope>NUCLEOTIDE SEQUENCE</scope>
    <source>
        <strain evidence="3">75</strain>
    </source>
</reference>
<accession>A0ABY6P2Y8</accession>
<dbReference type="RefSeq" id="WP_265384116.1">
    <property type="nucleotide sequence ID" value="NZ_CP110615.1"/>
</dbReference>
<sequence>MTTTPTVTLRGTNPTPDPATLRPVLTPRWRIVVTASATTLVLLGTAHLAAVGLLWSTAQPGPLHDAGLHPETGSVTGVVTAGLSVVAGLAYISAGALLEARLRTWRTLALLAALTSTPVLLWAGPSAATGVVLDLGVLGVLVLGAALPVDRGTTTWADNTRPRLGGRSRPARRCAGRAG</sequence>
<keyword evidence="4" id="KW-1185">Reference proteome</keyword>
<keyword evidence="2" id="KW-1133">Transmembrane helix</keyword>
<feature type="compositionally biased region" description="Basic residues" evidence="1">
    <location>
        <begin position="164"/>
        <end position="179"/>
    </location>
</feature>
<feature type="transmembrane region" description="Helical" evidence="2">
    <location>
        <begin position="105"/>
        <end position="124"/>
    </location>
</feature>
<feature type="region of interest" description="Disordered" evidence="1">
    <location>
        <begin position="158"/>
        <end position="179"/>
    </location>
</feature>
<evidence type="ECO:0000256" key="2">
    <source>
        <dbReference type="SAM" id="Phobius"/>
    </source>
</evidence>
<keyword evidence="2" id="KW-0812">Transmembrane</keyword>
<gene>
    <name evidence="3" type="ORF">RHODO2019_06155</name>
</gene>
<protein>
    <recommendedName>
        <fullName evidence="5">Integral membrane protein</fullName>
    </recommendedName>
</protein>
<evidence type="ECO:0000256" key="1">
    <source>
        <dbReference type="SAM" id="MobiDB-lite"/>
    </source>
</evidence>
<keyword evidence="2" id="KW-0472">Membrane</keyword>
<dbReference type="Proteomes" id="UP001164965">
    <property type="component" value="Chromosome"/>
</dbReference>
<name>A0ABY6P2Y8_9NOCA</name>
<dbReference type="EMBL" id="CP110615">
    <property type="protein sequence ID" value="UZJ26012.1"/>
    <property type="molecule type" value="Genomic_DNA"/>
</dbReference>
<organism evidence="3 4">
    <name type="scientific">Rhodococcus antarcticus</name>
    <dbReference type="NCBI Taxonomy" id="2987751"/>
    <lineage>
        <taxon>Bacteria</taxon>
        <taxon>Bacillati</taxon>
        <taxon>Actinomycetota</taxon>
        <taxon>Actinomycetes</taxon>
        <taxon>Mycobacteriales</taxon>
        <taxon>Nocardiaceae</taxon>
        <taxon>Rhodococcus</taxon>
    </lineage>
</organism>
<evidence type="ECO:0008006" key="5">
    <source>
        <dbReference type="Google" id="ProtNLM"/>
    </source>
</evidence>
<evidence type="ECO:0000313" key="3">
    <source>
        <dbReference type="EMBL" id="UZJ26012.1"/>
    </source>
</evidence>
<feature type="transmembrane region" description="Helical" evidence="2">
    <location>
        <begin position="130"/>
        <end position="149"/>
    </location>
</feature>
<feature type="transmembrane region" description="Helical" evidence="2">
    <location>
        <begin position="75"/>
        <end position="98"/>
    </location>
</feature>